<proteinExistence type="predicted"/>
<keyword evidence="2" id="KW-1185">Reference proteome</keyword>
<dbReference type="AlphaFoldDB" id="A0A9Q1FTH2"/>
<comment type="caution">
    <text evidence="1">The sequence shown here is derived from an EMBL/GenBank/DDBJ whole genome shotgun (WGS) entry which is preliminary data.</text>
</comment>
<accession>A0A9Q1FTH2</accession>
<protein>
    <submittedName>
        <fullName evidence="1">Uncharacterized protein</fullName>
    </submittedName>
</protein>
<evidence type="ECO:0000313" key="2">
    <source>
        <dbReference type="Proteomes" id="UP001152622"/>
    </source>
</evidence>
<name>A0A9Q1FTH2_SYNKA</name>
<evidence type="ECO:0000313" key="1">
    <source>
        <dbReference type="EMBL" id="KAJ8365694.1"/>
    </source>
</evidence>
<dbReference type="Proteomes" id="UP001152622">
    <property type="component" value="Chromosome 4"/>
</dbReference>
<dbReference type="EMBL" id="JAINUF010000004">
    <property type="protein sequence ID" value="KAJ8365694.1"/>
    <property type="molecule type" value="Genomic_DNA"/>
</dbReference>
<sequence>MHETGTFSDRSRGGQAPLSLMDLREYFGTRASTVPQEDCINHARVSLAWEIKHIRKGASRALPLQFQLFNYPGHRKNLEVPQMKTNADVVHVPGGP</sequence>
<organism evidence="1 2">
    <name type="scientific">Synaphobranchus kaupii</name>
    <name type="common">Kaup's arrowtooth eel</name>
    <dbReference type="NCBI Taxonomy" id="118154"/>
    <lineage>
        <taxon>Eukaryota</taxon>
        <taxon>Metazoa</taxon>
        <taxon>Chordata</taxon>
        <taxon>Craniata</taxon>
        <taxon>Vertebrata</taxon>
        <taxon>Euteleostomi</taxon>
        <taxon>Actinopterygii</taxon>
        <taxon>Neopterygii</taxon>
        <taxon>Teleostei</taxon>
        <taxon>Anguilliformes</taxon>
        <taxon>Synaphobranchidae</taxon>
        <taxon>Synaphobranchus</taxon>
    </lineage>
</organism>
<reference evidence="1" key="1">
    <citation type="journal article" date="2023" name="Science">
        <title>Genome structures resolve the early diversification of teleost fishes.</title>
        <authorList>
            <person name="Parey E."/>
            <person name="Louis A."/>
            <person name="Montfort J."/>
            <person name="Bouchez O."/>
            <person name="Roques C."/>
            <person name="Iampietro C."/>
            <person name="Lluch J."/>
            <person name="Castinel A."/>
            <person name="Donnadieu C."/>
            <person name="Desvignes T."/>
            <person name="Floi Bucao C."/>
            <person name="Jouanno E."/>
            <person name="Wen M."/>
            <person name="Mejri S."/>
            <person name="Dirks R."/>
            <person name="Jansen H."/>
            <person name="Henkel C."/>
            <person name="Chen W.J."/>
            <person name="Zahm M."/>
            <person name="Cabau C."/>
            <person name="Klopp C."/>
            <person name="Thompson A.W."/>
            <person name="Robinson-Rechavi M."/>
            <person name="Braasch I."/>
            <person name="Lecointre G."/>
            <person name="Bobe J."/>
            <person name="Postlethwait J.H."/>
            <person name="Berthelot C."/>
            <person name="Roest Crollius H."/>
            <person name="Guiguen Y."/>
        </authorList>
    </citation>
    <scope>NUCLEOTIDE SEQUENCE</scope>
    <source>
        <tissue evidence="1">Blood</tissue>
    </source>
</reference>
<gene>
    <name evidence="1" type="ORF">SKAU_G00145250</name>
</gene>